<dbReference type="AlphaFoldDB" id="A0A438I744"/>
<sequence>MTCIRGSHIDPSASCEAQPSASAPQDSSQASQDPTIPSSEGGVPSSPPQRRYSTRRPPNSSPLEPSVHCIPPKRVKTSGPEETSRHAQPDS</sequence>
<dbReference type="EMBL" id="QGNW01000136">
    <property type="protein sequence ID" value="RVW92544.1"/>
    <property type="molecule type" value="Genomic_DNA"/>
</dbReference>
<proteinExistence type="predicted"/>
<dbReference type="Proteomes" id="UP000288805">
    <property type="component" value="Unassembled WGS sequence"/>
</dbReference>
<reference evidence="2 3" key="1">
    <citation type="journal article" date="2018" name="PLoS Genet.">
        <title>Population sequencing reveals clonal diversity and ancestral inbreeding in the grapevine cultivar Chardonnay.</title>
        <authorList>
            <person name="Roach M.J."/>
            <person name="Johnson D.L."/>
            <person name="Bohlmann J."/>
            <person name="van Vuuren H.J."/>
            <person name="Jones S.J."/>
            <person name="Pretorius I.S."/>
            <person name="Schmidt S.A."/>
            <person name="Borneman A.R."/>
        </authorList>
    </citation>
    <scope>NUCLEOTIDE SEQUENCE [LARGE SCALE GENOMIC DNA]</scope>
    <source>
        <strain evidence="3">cv. Chardonnay</strain>
        <tissue evidence="2">Leaf</tissue>
    </source>
</reference>
<evidence type="ECO:0000313" key="2">
    <source>
        <dbReference type="EMBL" id="RVW92544.1"/>
    </source>
</evidence>
<feature type="region of interest" description="Disordered" evidence="1">
    <location>
        <begin position="1"/>
        <end position="91"/>
    </location>
</feature>
<protein>
    <submittedName>
        <fullName evidence="2">Uncharacterized protein</fullName>
    </submittedName>
</protein>
<feature type="compositionally biased region" description="Low complexity" evidence="1">
    <location>
        <begin position="17"/>
        <end position="44"/>
    </location>
</feature>
<organism evidence="2 3">
    <name type="scientific">Vitis vinifera</name>
    <name type="common">Grape</name>
    <dbReference type="NCBI Taxonomy" id="29760"/>
    <lineage>
        <taxon>Eukaryota</taxon>
        <taxon>Viridiplantae</taxon>
        <taxon>Streptophyta</taxon>
        <taxon>Embryophyta</taxon>
        <taxon>Tracheophyta</taxon>
        <taxon>Spermatophyta</taxon>
        <taxon>Magnoliopsida</taxon>
        <taxon>eudicotyledons</taxon>
        <taxon>Gunneridae</taxon>
        <taxon>Pentapetalae</taxon>
        <taxon>rosids</taxon>
        <taxon>Vitales</taxon>
        <taxon>Vitaceae</taxon>
        <taxon>Viteae</taxon>
        <taxon>Vitis</taxon>
    </lineage>
</organism>
<accession>A0A438I744</accession>
<gene>
    <name evidence="2" type="ORF">CK203_039435</name>
</gene>
<name>A0A438I744_VITVI</name>
<comment type="caution">
    <text evidence="2">The sequence shown here is derived from an EMBL/GenBank/DDBJ whole genome shotgun (WGS) entry which is preliminary data.</text>
</comment>
<evidence type="ECO:0000256" key="1">
    <source>
        <dbReference type="SAM" id="MobiDB-lite"/>
    </source>
</evidence>
<evidence type="ECO:0000313" key="3">
    <source>
        <dbReference type="Proteomes" id="UP000288805"/>
    </source>
</evidence>
<feature type="compositionally biased region" description="Basic and acidic residues" evidence="1">
    <location>
        <begin position="82"/>
        <end position="91"/>
    </location>
</feature>